<name>A0ABX1CT58_9SPHN</name>
<evidence type="ECO:0000313" key="2">
    <source>
        <dbReference type="Proteomes" id="UP000732399"/>
    </source>
</evidence>
<proteinExistence type="predicted"/>
<sequence length="278" mass="31344">MRGPFSTPITPLTGSLFHADPQFGNADDVEGLDLDRKAANNHICFGLEPKHGSMANSRNLFWEALRRMVAQAGNQVSIDMWQQDWPGHVPDADGFNPHVALLDLVAEGDPEIIRRLVRGELRFSTSIDKAQIASKGDLNQLAEIIRKDLADQAAAHRAMLEDRRRASQARLDLWRQGYEREHPERAQEYEELTAALCHPANWYPAYYSGKMIEEARANPFAEARFIDDARYPHPFGSLRLFAHEPKPVYPCTNADVERFEELQAHRAASKAAFEGGSQ</sequence>
<comment type="caution">
    <text evidence="1">The sequence shown here is derived from an EMBL/GenBank/DDBJ whole genome shotgun (WGS) entry which is preliminary data.</text>
</comment>
<reference evidence="1 2" key="1">
    <citation type="submission" date="2020-03" db="EMBL/GenBank/DDBJ databases">
        <authorList>
            <person name="Wang L."/>
            <person name="He N."/>
            <person name="Li Y."/>
            <person name="Fang Y."/>
            <person name="Zhang F."/>
        </authorList>
    </citation>
    <scope>NUCLEOTIDE SEQUENCE [LARGE SCALE GENOMIC DNA]</scope>
    <source>
        <strain evidence="1 2">36D10-4-7</strain>
    </source>
</reference>
<evidence type="ECO:0000313" key="1">
    <source>
        <dbReference type="EMBL" id="NJR80536.1"/>
    </source>
</evidence>
<dbReference type="RefSeq" id="WP_168136089.1">
    <property type="nucleotide sequence ID" value="NZ_JAAVJH010000020.1"/>
</dbReference>
<keyword evidence="2" id="KW-1185">Reference proteome</keyword>
<accession>A0ABX1CT58</accession>
<organism evidence="1 2">
    <name type="scientific">Sphingomonas corticis</name>
    <dbReference type="NCBI Taxonomy" id="2722791"/>
    <lineage>
        <taxon>Bacteria</taxon>
        <taxon>Pseudomonadati</taxon>
        <taxon>Pseudomonadota</taxon>
        <taxon>Alphaproteobacteria</taxon>
        <taxon>Sphingomonadales</taxon>
        <taxon>Sphingomonadaceae</taxon>
        <taxon>Sphingomonas</taxon>
    </lineage>
</organism>
<dbReference type="Proteomes" id="UP000732399">
    <property type="component" value="Unassembled WGS sequence"/>
</dbReference>
<dbReference type="EMBL" id="JAAVJH010000020">
    <property type="protein sequence ID" value="NJR80536.1"/>
    <property type="molecule type" value="Genomic_DNA"/>
</dbReference>
<protein>
    <submittedName>
        <fullName evidence="1">Uncharacterized protein</fullName>
    </submittedName>
</protein>
<gene>
    <name evidence="1" type="ORF">HBH26_18320</name>
</gene>